<feature type="chain" id="PRO_5029529729" evidence="1">
    <location>
        <begin position="22"/>
        <end position="75"/>
    </location>
</feature>
<accession>A0A7M1NV99</accession>
<evidence type="ECO:0000313" key="3">
    <source>
        <dbReference type="EMBL" id="QOR16620.1"/>
    </source>
</evidence>
<keyword evidence="1" id="KW-0732">Signal</keyword>
<dbReference type="Pfam" id="PF05901">
    <property type="entry name" value="Excalibur"/>
    <property type="match status" value="1"/>
</dbReference>
<reference evidence="3 4" key="1">
    <citation type="submission" date="2020-10" db="EMBL/GenBank/DDBJ databases">
        <title>Genomic diversity and antimicrobial resistance of Haemophilus colonising the airways of young children with cystic fibrosis.</title>
        <authorList>
            <person name="Watts S.C."/>
            <person name="Judd L.M."/>
            <person name="Carzino R."/>
            <person name="Ranganathan S."/>
            <person name="Holt K.E."/>
        </authorList>
    </citation>
    <scope>NUCLEOTIDE SEQUENCE [LARGE SCALE GENOMIC DNA]</scope>
    <source>
        <strain evidence="3 4">M1C137_2</strain>
    </source>
</reference>
<dbReference type="SMART" id="SM00894">
    <property type="entry name" value="Excalibur"/>
    <property type="match status" value="1"/>
</dbReference>
<protein>
    <submittedName>
        <fullName evidence="3">Excalibur calcium-binding domain-containing protein</fullName>
    </submittedName>
</protein>
<dbReference type="InterPro" id="IPR008613">
    <property type="entry name" value="Excalibur_Ca-bd_domain"/>
</dbReference>
<gene>
    <name evidence="3" type="ORF">INP94_06945</name>
</gene>
<feature type="signal peptide" evidence="1">
    <location>
        <begin position="1"/>
        <end position="21"/>
    </location>
</feature>
<evidence type="ECO:0000256" key="1">
    <source>
        <dbReference type="SAM" id="SignalP"/>
    </source>
</evidence>
<proteinExistence type="predicted"/>
<evidence type="ECO:0000259" key="2">
    <source>
        <dbReference type="SMART" id="SM00894"/>
    </source>
</evidence>
<sequence length="75" mass="8372">MKKLFLILTALSLAFSTATFAKSKKADAEQFSCADRKYCKEMNSCAEAKFHLNECGESRLDRDGDGVPCENVCRK</sequence>
<dbReference type="AlphaFoldDB" id="A0A7M1NV99"/>
<evidence type="ECO:0000313" key="4">
    <source>
        <dbReference type="Proteomes" id="UP000595009"/>
    </source>
</evidence>
<name>A0A7M1NV99_HAEPA</name>
<feature type="domain" description="Excalibur calcium-binding" evidence="2">
    <location>
        <begin position="35"/>
        <end position="70"/>
    </location>
</feature>
<dbReference type="EMBL" id="CP063120">
    <property type="protein sequence ID" value="QOR16620.1"/>
    <property type="molecule type" value="Genomic_DNA"/>
</dbReference>
<dbReference type="RefSeq" id="WP_197543114.1">
    <property type="nucleotide sequence ID" value="NZ_CP063120.1"/>
</dbReference>
<organism evidence="3 4">
    <name type="scientific">Haemophilus parainfluenzae</name>
    <dbReference type="NCBI Taxonomy" id="729"/>
    <lineage>
        <taxon>Bacteria</taxon>
        <taxon>Pseudomonadati</taxon>
        <taxon>Pseudomonadota</taxon>
        <taxon>Gammaproteobacteria</taxon>
        <taxon>Pasteurellales</taxon>
        <taxon>Pasteurellaceae</taxon>
        <taxon>Haemophilus</taxon>
    </lineage>
</organism>
<dbReference type="Proteomes" id="UP000595009">
    <property type="component" value="Chromosome"/>
</dbReference>